<sequence>MERQERPTSNRMRPPLQQAPSVLRPVLPARSMVPNATDQEQEQMSTLRLPPALQAFAVRGPPEDASANCPPGRRGDTDAVLDAIARQDTATIQRILARGRVDVNQVIDSDRIRDMGFNAGTATRLLGRRRPVASEYERGSSLGTIRAAMSAEAAEPPTLDLLVPATVRRPIVSTLLQMAVASGAPASVEALIDAGALPWPTREALLNHALALSTAVEYEYPRDTPRRIDAARTAGVLLRRFGRSPRLDPLDSNPLSVARLTMLRGVALAPELGGALDRAIEANLVPLLAAGYRPDERLQGVGRLPMDIDDVLSQADPRYNLANIWRWLYDTPEAYNLARADLSHITEREALAHDLERASALVARPRYGGTDDDALADYMGHVARALAHMSSLYDAQSPPPVNGPRVAADRRLTSSYPEAVQEQERENTVDDGETSLSQLSLLETLPVEVVQAIALSRGLSTRDLAALYATSRVLAEATQYPLAARRAVFEAYRRPGAPCGDYSGCLSALIEAISLDDVDGVQRALDARVVSLDSLVDPGVAEAFGNPSTRVLSTNPAQWRSLTRLIPKTDIDIRGVLYSQGREGPGARDIVYREPRGWPYVTPLMLAAMTKAPRVVDQLARAGATPWPSVEAVLQAALRTPFDERVTVVSKAMTGPGTLDYALNQGALSAALSQASDLPADQQLPWAQHPDPTSSVVVREGDTIDVVRAITDNYERSARLHPDDTNPLTALRLYALNELPTGNASWVPTEHARQAVVATLTPLIQTLLAVGYSPDERALPCDVSPEGITERASTARLVRSTFPQSLQGTVARLFGDAYAAIPSSPSPPTTSITMS</sequence>
<feature type="region of interest" description="Disordered" evidence="1">
    <location>
        <begin position="1"/>
        <end position="27"/>
    </location>
</feature>
<evidence type="ECO:0000313" key="2">
    <source>
        <dbReference type="EMBL" id="AVK76694.1"/>
    </source>
</evidence>
<dbReference type="Proteomes" id="UP000249758">
    <property type="component" value="Segment"/>
</dbReference>
<dbReference type="GeneID" id="36841149"/>
<organism evidence="2">
    <name type="scientific">Pandoravirus macleodensis</name>
    <dbReference type="NCBI Taxonomy" id="2107707"/>
    <lineage>
        <taxon>Viruses</taxon>
        <taxon>Pandoravirus</taxon>
    </lineage>
</organism>
<dbReference type="KEGG" id="vg:36841149"/>
<dbReference type="EMBL" id="MG011691">
    <property type="protein sequence ID" value="AVK76694.1"/>
    <property type="molecule type" value="Genomic_DNA"/>
</dbReference>
<protein>
    <submittedName>
        <fullName evidence="2">Uncharacterized protein</fullName>
    </submittedName>
</protein>
<name>A0A2U7UE31_9VIRU</name>
<dbReference type="RefSeq" id="YP_009480690.1">
    <property type="nucleotide sequence ID" value="NC_037665.1"/>
</dbReference>
<evidence type="ECO:0000256" key="1">
    <source>
        <dbReference type="SAM" id="MobiDB-lite"/>
    </source>
</evidence>
<accession>A0A2U7UE31</accession>
<reference evidence="2" key="1">
    <citation type="journal article" date="2018" name="Nat. Commun.">
        <title>Diversity and evolution of the emerging Pandoraviridae family.</title>
        <authorList>
            <person name="Legendre M."/>
            <person name="Fabre E."/>
            <person name="Poirot O."/>
            <person name="Jeudy S."/>
            <person name="Lartigue A."/>
            <person name="Alempic J.M."/>
            <person name="Beucher L."/>
            <person name="Philippe N."/>
            <person name="Bertaux L."/>
            <person name="Christo-Foroux E."/>
            <person name="Labadie K."/>
            <person name="Coute Y."/>
            <person name="Abergel C."/>
            <person name="Claverie J.M."/>
        </authorList>
    </citation>
    <scope>NUCLEOTIDE SEQUENCE [LARGE SCALE GENOMIC DNA]</scope>
    <source>
        <strain evidence="2">Macleodensis</strain>
    </source>
</reference>
<proteinExistence type="predicted"/>
<gene>
    <name evidence="2" type="ORF">pmac_cds_6</name>
</gene>